<accession>A0A1Y0C683</accession>
<dbReference type="GO" id="GO:0003995">
    <property type="term" value="F:acyl-CoA dehydrogenase activity"/>
    <property type="evidence" value="ECO:0007669"/>
    <property type="project" value="InterPro"/>
</dbReference>
<evidence type="ECO:0000256" key="5">
    <source>
        <dbReference type="RuleBase" id="RU362125"/>
    </source>
</evidence>
<dbReference type="Proteomes" id="UP000195331">
    <property type="component" value="Chromosome"/>
</dbReference>
<dbReference type="Gene3D" id="2.40.110.10">
    <property type="entry name" value="Butyryl-CoA Dehydrogenase, subunit A, domain 2"/>
    <property type="match status" value="1"/>
</dbReference>
<dbReference type="PANTHER" id="PTHR43188">
    <property type="entry name" value="ACYL-COENZYME A OXIDASE"/>
    <property type="match status" value="1"/>
</dbReference>
<dbReference type="InterPro" id="IPR045008">
    <property type="entry name" value="ACX4-like"/>
</dbReference>
<dbReference type="RefSeq" id="WP_087078153.1">
    <property type="nucleotide sequence ID" value="NZ_CP020809.1"/>
</dbReference>
<sequence length="395" mass="43429">MTRPATPIDTADFYELEGLLSPDEREFLHRVREFMTSEVAPVVNQHWQRGTFPFEVVPGFRQLGLAGLPYRGFGCRGGSYLLDGMVAMELARTDPSIATFSGVHGGLAMGSIYLCGSEEQKKRYLPEMARLEKIGSFGLTEPDVGSGASRGLTTTARRDGDTWILNGQKKWIGNATFGDLTIIWARDVADDQVKGFIVANDTPGFSTAKLEDKIALRIVQNALITLDNVRVDEADRLQNANSFRDTAEVLRMTRAGVAWMSVGCARGAYDNALKYAVEREQFGRPIGGFQLVQDLLVRMLGNITSSWALCARLSQLQDEGRAEDRHSSLAKAWSTVRMRETVGYARELLGGNGILLEHNVGRFVADAAAIYSYEGTREMNTLIVGRAITGLSAFV</sequence>
<evidence type="ECO:0000256" key="1">
    <source>
        <dbReference type="ARBA" id="ARBA00001974"/>
    </source>
</evidence>
<dbReference type="Gene3D" id="1.20.140.10">
    <property type="entry name" value="Butyryl-CoA Dehydrogenase, subunit A, domain 3"/>
    <property type="match status" value="1"/>
</dbReference>
<dbReference type="InterPro" id="IPR037069">
    <property type="entry name" value="AcylCoA_DH/ox_N_sf"/>
</dbReference>
<dbReference type="SUPFAM" id="SSF56645">
    <property type="entry name" value="Acyl-CoA dehydrogenase NM domain-like"/>
    <property type="match status" value="1"/>
</dbReference>
<dbReference type="Pfam" id="PF00441">
    <property type="entry name" value="Acyl-CoA_dh_1"/>
    <property type="match status" value="1"/>
</dbReference>
<dbReference type="InterPro" id="IPR009100">
    <property type="entry name" value="AcylCoA_DH/oxidase_NM_dom_sf"/>
</dbReference>
<dbReference type="GO" id="GO:0050660">
    <property type="term" value="F:flavin adenine dinucleotide binding"/>
    <property type="evidence" value="ECO:0007669"/>
    <property type="project" value="InterPro"/>
</dbReference>
<evidence type="ECO:0000259" key="8">
    <source>
        <dbReference type="Pfam" id="PF02771"/>
    </source>
</evidence>
<name>A0A1Y0C683_9MYCO</name>
<dbReference type="OrthoDB" id="9770681at2"/>
<dbReference type="Gene3D" id="1.10.540.10">
    <property type="entry name" value="Acyl-CoA dehydrogenase/oxidase, N-terminal domain"/>
    <property type="match status" value="1"/>
</dbReference>
<feature type="domain" description="Acyl-CoA dehydrogenase/oxidase C-terminal" evidence="6">
    <location>
        <begin position="246"/>
        <end position="388"/>
    </location>
</feature>
<keyword evidence="3 5" id="KW-0285">Flavoprotein</keyword>
<evidence type="ECO:0000313" key="10">
    <source>
        <dbReference type="Proteomes" id="UP000195331"/>
    </source>
</evidence>
<dbReference type="InterPro" id="IPR009075">
    <property type="entry name" value="AcylCo_DH/oxidase_C"/>
</dbReference>
<keyword evidence="5" id="KW-0560">Oxidoreductase</keyword>
<dbReference type="InterPro" id="IPR036250">
    <property type="entry name" value="AcylCo_DH-like_C"/>
</dbReference>
<comment type="cofactor">
    <cofactor evidence="1 5">
        <name>FAD</name>
        <dbReference type="ChEBI" id="CHEBI:57692"/>
    </cofactor>
</comment>
<dbReference type="PROSITE" id="PS00073">
    <property type="entry name" value="ACYL_COA_DH_2"/>
    <property type="match status" value="1"/>
</dbReference>
<dbReference type="InterPro" id="IPR046373">
    <property type="entry name" value="Acyl-CoA_Oxase/DH_mid-dom_sf"/>
</dbReference>
<reference evidence="9 10" key="1">
    <citation type="submission" date="2017-04" db="EMBL/GenBank/DDBJ databases">
        <title>Whole Genome Sequence of 1,4-Dioxane Degrading Bacterium Mycobacterium dioxanotrophicus PH-06.</title>
        <authorList>
            <person name="He Y."/>
        </authorList>
    </citation>
    <scope>NUCLEOTIDE SEQUENCE [LARGE SCALE GENOMIC DNA]</scope>
    <source>
        <strain evidence="9 10">PH-06</strain>
    </source>
</reference>
<dbReference type="KEGG" id="mdx:BTO20_21210"/>
<dbReference type="GO" id="GO:0006635">
    <property type="term" value="P:fatty acid beta-oxidation"/>
    <property type="evidence" value="ECO:0007669"/>
    <property type="project" value="InterPro"/>
</dbReference>
<gene>
    <name evidence="9" type="ORF">BTO20_21210</name>
</gene>
<dbReference type="AlphaFoldDB" id="A0A1Y0C683"/>
<keyword evidence="4 5" id="KW-0274">FAD</keyword>
<evidence type="ECO:0000256" key="2">
    <source>
        <dbReference type="ARBA" id="ARBA00009347"/>
    </source>
</evidence>
<dbReference type="InterPro" id="IPR013786">
    <property type="entry name" value="AcylCoA_DH/ox_N"/>
</dbReference>
<dbReference type="InterPro" id="IPR006091">
    <property type="entry name" value="Acyl-CoA_Oxase/DH_mid-dom"/>
</dbReference>
<dbReference type="Pfam" id="PF02770">
    <property type="entry name" value="Acyl-CoA_dh_M"/>
    <property type="match status" value="1"/>
</dbReference>
<dbReference type="Pfam" id="PF02771">
    <property type="entry name" value="Acyl-CoA_dh_N"/>
    <property type="match status" value="1"/>
</dbReference>
<dbReference type="SUPFAM" id="SSF47203">
    <property type="entry name" value="Acyl-CoA dehydrogenase C-terminal domain-like"/>
    <property type="match status" value="1"/>
</dbReference>
<evidence type="ECO:0000256" key="3">
    <source>
        <dbReference type="ARBA" id="ARBA00022630"/>
    </source>
</evidence>
<organism evidence="9 10">
    <name type="scientific">Mycobacterium dioxanotrophicus</name>
    <dbReference type="NCBI Taxonomy" id="482462"/>
    <lineage>
        <taxon>Bacteria</taxon>
        <taxon>Bacillati</taxon>
        <taxon>Actinomycetota</taxon>
        <taxon>Actinomycetes</taxon>
        <taxon>Mycobacteriales</taxon>
        <taxon>Mycobacteriaceae</taxon>
        <taxon>Mycobacterium</taxon>
    </lineage>
</organism>
<evidence type="ECO:0000259" key="7">
    <source>
        <dbReference type="Pfam" id="PF02770"/>
    </source>
</evidence>
<dbReference type="PANTHER" id="PTHR43188:SF1">
    <property type="entry name" value="ACYL-COA DEHYDROGENASE"/>
    <property type="match status" value="1"/>
</dbReference>
<comment type="similarity">
    <text evidence="2 5">Belongs to the acyl-CoA dehydrogenase family.</text>
</comment>
<dbReference type="InterPro" id="IPR006089">
    <property type="entry name" value="Acyl-CoA_DH_CS"/>
</dbReference>
<evidence type="ECO:0000256" key="4">
    <source>
        <dbReference type="ARBA" id="ARBA00022827"/>
    </source>
</evidence>
<dbReference type="EMBL" id="CP020809">
    <property type="protein sequence ID" value="ART70719.1"/>
    <property type="molecule type" value="Genomic_DNA"/>
</dbReference>
<feature type="domain" description="Acyl-CoA dehydrogenase/oxidase N-terminal" evidence="8">
    <location>
        <begin position="21"/>
        <end position="131"/>
    </location>
</feature>
<evidence type="ECO:0000259" key="6">
    <source>
        <dbReference type="Pfam" id="PF00441"/>
    </source>
</evidence>
<evidence type="ECO:0000313" key="9">
    <source>
        <dbReference type="EMBL" id="ART70719.1"/>
    </source>
</evidence>
<keyword evidence="10" id="KW-1185">Reference proteome</keyword>
<protein>
    <submittedName>
        <fullName evidence="9">Acyl-CoA dehydrogenase</fullName>
    </submittedName>
</protein>
<feature type="domain" description="Acyl-CoA oxidase/dehydrogenase middle" evidence="7">
    <location>
        <begin position="136"/>
        <end position="229"/>
    </location>
</feature>
<proteinExistence type="inferred from homology"/>